<proteinExistence type="inferred from homology"/>
<comment type="caution">
    <text evidence="8">The sequence shown here is derived from an EMBL/GenBank/DDBJ whole genome shotgun (WGS) entry which is preliminary data.</text>
</comment>
<dbReference type="InterPro" id="IPR002942">
    <property type="entry name" value="S4_RNA-bd"/>
</dbReference>
<dbReference type="CDD" id="cd00165">
    <property type="entry name" value="S4"/>
    <property type="match status" value="1"/>
</dbReference>
<dbReference type="Pfam" id="PF00849">
    <property type="entry name" value="PseudoU_synth_2"/>
    <property type="match status" value="1"/>
</dbReference>
<dbReference type="PROSITE" id="PS50889">
    <property type="entry name" value="S4"/>
    <property type="match status" value="1"/>
</dbReference>
<dbReference type="GO" id="GO:0120159">
    <property type="term" value="F:rRNA pseudouridine synthase activity"/>
    <property type="evidence" value="ECO:0007669"/>
    <property type="project" value="UniProtKB-ARBA"/>
</dbReference>
<dbReference type="InterPro" id="IPR000748">
    <property type="entry name" value="PsdUridine_synth_RsuA/RluB/E/F"/>
</dbReference>
<dbReference type="SMART" id="SM00363">
    <property type="entry name" value="S4"/>
    <property type="match status" value="1"/>
</dbReference>
<dbReference type="Gene3D" id="3.30.70.1560">
    <property type="entry name" value="Alpha-L RNA-binding motif"/>
    <property type="match status" value="1"/>
</dbReference>
<evidence type="ECO:0000256" key="6">
    <source>
        <dbReference type="SAM" id="MobiDB-lite"/>
    </source>
</evidence>
<comment type="similarity">
    <text evidence="1 5">Belongs to the pseudouridine synthase RsuA family.</text>
</comment>
<name>A0A538SI11_UNCEI</name>
<dbReference type="EC" id="5.4.99.-" evidence="5"/>
<dbReference type="SUPFAM" id="SSF55174">
    <property type="entry name" value="Alpha-L RNA-binding motif"/>
    <property type="match status" value="1"/>
</dbReference>
<dbReference type="AlphaFoldDB" id="A0A538SI11"/>
<dbReference type="InterPro" id="IPR050343">
    <property type="entry name" value="RsuA_PseudoU_synthase"/>
</dbReference>
<evidence type="ECO:0000313" key="9">
    <source>
        <dbReference type="Proteomes" id="UP000316292"/>
    </source>
</evidence>
<dbReference type="SUPFAM" id="SSF55120">
    <property type="entry name" value="Pseudouridine synthase"/>
    <property type="match status" value="1"/>
</dbReference>
<dbReference type="Pfam" id="PF01479">
    <property type="entry name" value="S4"/>
    <property type="match status" value="1"/>
</dbReference>
<gene>
    <name evidence="8" type="ORF">E6K71_00950</name>
</gene>
<feature type="compositionally biased region" description="Basic and acidic residues" evidence="6">
    <location>
        <begin position="225"/>
        <end position="243"/>
    </location>
</feature>
<evidence type="ECO:0000256" key="4">
    <source>
        <dbReference type="PROSITE-ProRule" id="PRU00182"/>
    </source>
</evidence>
<dbReference type="InterPro" id="IPR006145">
    <property type="entry name" value="PsdUridine_synth_RsuA/RluA"/>
</dbReference>
<feature type="region of interest" description="Disordered" evidence="6">
    <location>
        <begin position="217"/>
        <end position="253"/>
    </location>
</feature>
<feature type="domain" description="RNA-binding S4" evidence="7">
    <location>
        <begin position="1"/>
        <end position="62"/>
    </location>
</feature>
<evidence type="ECO:0000256" key="3">
    <source>
        <dbReference type="ARBA" id="ARBA00023235"/>
    </source>
</evidence>
<dbReference type="InterPro" id="IPR042092">
    <property type="entry name" value="PsdUridine_s_RsuA/RluB/E/F_cat"/>
</dbReference>
<dbReference type="FunFam" id="3.10.290.10:FF:000003">
    <property type="entry name" value="Pseudouridine synthase"/>
    <property type="match status" value="1"/>
</dbReference>
<reference evidence="8 9" key="1">
    <citation type="journal article" date="2019" name="Nat. Microbiol.">
        <title>Mediterranean grassland soil C-N compound turnover is dependent on rainfall and depth, and is mediated by genomically divergent microorganisms.</title>
        <authorList>
            <person name="Diamond S."/>
            <person name="Andeer P.F."/>
            <person name="Li Z."/>
            <person name="Crits-Christoph A."/>
            <person name="Burstein D."/>
            <person name="Anantharaman K."/>
            <person name="Lane K.R."/>
            <person name="Thomas B.C."/>
            <person name="Pan C."/>
            <person name="Northen T.R."/>
            <person name="Banfield J.F."/>
        </authorList>
    </citation>
    <scope>NUCLEOTIDE SEQUENCE [LARGE SCALE GENOMIC DNA]</scope>
    <source>
        <strain evidence="8">WS_1</strain>
    </source>
</reference>
<dbReference type="Gene3D" id="3.10.290.10">
    <property type="entry name" value="RNA-binding S4 domain"/>
    <property type="match status" value="1"/>
</dbReference>
<dbReference type="PANTHER" id="PTHR47683">
    <property type="entry name" value="PSEUDOURIDINE SYNTHASE FAMILY PROTEIN-RELATED"/>
    <property type="match status" value="1"/>
</dbReference>
<sequence length="253" mass="28210">MRLNQFLARAGSASRREADRWIREGRVRINGAPPEGMGPDVDPRRDRVTLDGNPLRWDEELRYLAYHKPQGALVSRRSQGGNPTIFDLLGDAARGLHAVGRLDLESEGLLLLTNDGVLAEALLHPRTGIERVYRIWVVPVPDVPALRRLREGATIEGIEVAPDRVLLEGVEQGHGKLLVQISQGKKREVRLLARAAGLHVTRLQRVQFGPIRLEGLSPGKTRPLTRSEVRALQESARPPDRRGSPRPKARRRG</sequence>
<organism evidence="8 9">
    <name type="scientific">Eiseniibacteriota bacterium</name>
    <dbReference type="NCBI Taxonomy" id="2212470"/>
    <lineage>
        <taxon>Bacteria</taxon>
        <taxon>Candidatus Eiseniibacteriota</taxon>
    </lineage>
</organism>
<dbReference type="Proteomes" id="UP000316292">
    <property type="component" value="Unassembled WGS sequence"/>
</dbReference>
<dbReference type="InterPro" id="IPR020103">
    <property type="entry name" value="PsdUridine_synth_cat_dom_sf"/>
</dbReference>
<dbReference type="GO" id="GO:0000455">
    <property type="term" value="P:enzyme-directed rRNA pseudouridine synthesis"/>
    <property type="evidence" value="ECO:0007669"/>
    <property type="project" value="UniProtKB-ARBA"/>
</dbReference>
<dbReference type="InterPro" id="IPR020094">
    <property type="entry name" value="TruA/RsuA/RluB/E/F_N"/>
</dbReference>
<keyword evidence="2 4" id="KW-0694">RNA-binding</keyword>
<evidence type="ECO:0000256" key="5">
    <source>
        <dbReference type="RuleBase" id="RU003887"/>
    </source>
</evidence>
<dbReference type="InterPro" id="IPR018496">
    <property type="entry name" value="PsdUridine_synth_RsuA/RluB_CS"/>
</dbReference>
<evidence type="ECO:0000313" key="8">
    <source>
        <dbReference type="EMBL" id="TMQ51014.1"/>
    </source>
</evidence>
<accession>A0A538SI11</accession>
<dbReference type="InterPro" id="IPR036986">
    <property type="entry name" value="S4_RNA-bd_sf"/>
</dbReference>
<protein>
    <recommendedName>
        <fullName evidence="5">Pseudouridine synthase</fullName>
        <ecNumber evidence="5">5.4.99.-</ecNumber>
    </recommendedName>
</protein>
<evidence type="ECO:0000256" key="1">
    <source>
        <dbReference type="ARBA" id="ARBA00008348"/>
    </source>
</evidence>
<evidence type="ECO:0000256" key="2">
    <source>
        <dbReference type="ARBA" id="ARBA00022884"/>
    </source>
</evidence>
<keyword evidence="3 5" id="KW-0413">Isomerase</keyword>
<dbReference type="PANTHER" id="PTHR47683:SF3">
    <property type="entry name" value="RIBOSOMAL LARGE SUBUNIT PSEUDOURIDINE SYNTHASE B"/>
    <property type="match status" value="1"/>
</dbReference>
<dbReference type="NCBIfam" id="TIGR00093">
    <property type="entry name" value="pseudouridine synthase"/>
    <property type="match status" value="1"/>
</dbReference>
<feature type="compositionally biased region" description="Basic residues" evidence="6">
    <location>
        <begin position="244"/>
        <end position="253"/>
    </location>
</feature>
<dbReference type="PROSITE" id="PS01149">
    <property type="entry name" value="PSI_RSU"/>
    <property type="match status" value="1"/>
</dbReference>
<dbReference type="EMBL" id="VBOR01000024">
    <property type="protein sequence ID" value="TMQ51014.1"/>
    <property type="molecule type" value="Genomic_DNA"/>
</dbReference>
<dbReference type="GO" id="GO:0003723">
    <property type="term" value="F:RNA binding"/>
    <property type="evidence" value="ECO:0007669"/>
    <property type="project" value="UniProtKB-KW"/>
</dbReference>
<dbReference type="Gene3D" id="3.30.70.580">
    <property type="entry name" value="Pseudouridine synthase I, catalytic domain, N-terminal subdomain"/>
    <property type="match status" value="1"/>
</dbReference>
<evidence type="ECO:0000259" key="7">
    <source>
        <dbReference type="SMART" id="SM00363"/>
    </source>
</evidence>